<dbReference type="SUPFAM" id="SSF75169">
    <property type="entry name" value="DsrEFH-like"/>
    <property type="match status" value="1"/>
</dbReference>
<dbReference type="Pfam" id="PF02635">
    <property type="entry name" value="DsrE"/>
    <property type="match status" value="1"/>
</dbReference>
<dbReference type="Gene3D" id="3.40.1260.10">
    <property type="entry name" value="DsrEFH-like"/>
    <property type="match status" value="1"/>
</dbReference>
<protein>
    <submittedName>
        <fullName evidence="1">DsrE/DsrF-like family protein</fullName>
    </submittedName>
</protein>
<name>A0A1M6N0J2_MALRU</name>
<dbReference type="AlphaFoldDB" id="A0A1M6N0J2"/>
<evidence type="ECO:0000313" key="1">
    <source>
        <dbReference type="EMBL" id="SHJ89269.1"/>
    </source>
</evidence>
<proteinExistence type="predicted"/>
<dbReference type="EMBL" id="FQZT01000023">
    <property type="protein sequence ID" value="SHJ89269.1"/>
    <property type="molecule type" value="Genomic_DNA"/>
</dbReference>
<sequence length="115" mass="12552">MKKIALVAFNGEVMCFVHVLLNALDMNEKGYDVKLVVEGAAVKVVNELNNDSHPFSKMYREVCEKGLIDCVCQACAAKLGALDGVKEQGLPLNNEMLGHPSLASFMEAGYEIITF</sequence>
<keyword evidence="2" id="KW-1185">Reference proteome</keyword>
<dbReference type="InterPro" id="IPR003787">
    <property type="entry name" value="Sulphur_relay_DsrE/F-like"/>
</dbReference>
<gene>
    <name evidence="1" type="ORF">SAMN02745165_03470</name>
</gene>
<dbReference type="InterPro" id="IPR027396">
    <property type="entry name" value="DsrEFH-like"/>
</dbReference>
<organism evidence="1 2">
    <name type="scientific">Malonomonas rubra DSM 5091</name>
    <dbReference type="NCBI Taxonomy" id="1122189"/>
    <lineage>
        <taxon>Bacteria</taxon>
        <taxon>Pseudomonadati</taxon>
        <taxon>Thermodesulfobacteriota</taxon>
        <taxon>Desulfuromonadia</taxon>
        <taxon>Desulfuromonadales</taxon>
        <taxon>Geopsychrobacteraceae</taxon>
        <taxon>Malonomonas</taxon>
    </lineage>
</organism>
<reference evidence="1 2" key="1">
    <citation type="submission" date="2016-11" db="EMBL/GenBank/DDBJ databases">
        <authorList>
            <person name="Jaros S."/>
            <person name="Januszkiewicz K."/>
            <person name="Wedrychowicz H."/>
        </authorList>
    </citation>
    <scope>NUCLEOTIDE SEQUENCE [LARGE SCALE GENOMIC DNA]</scope>
    <source>
        <strain evidence="1 2">DSM 5091</strain>
    </source>
</reference>
<evidence type="ECO:0000313" key="2">
    <source>
        <dbReference type="Proteomes" id="UP000184171"/>
    </source>
</evidence>
<dbReference type="STRING" id="1122189.SAMN02745165_03470"/>
<accession>A0A1M6N0J2</accession>
<dbReference type="Proteomes" id="UP000184171">
    <property type="component" value="Unassembled WGS sequence"/>
</dbReference>
<dbReference type="RefSeq" id="WP_072909991.1">
    <property type="nucleotide sequence ID" value="NZ_FQZT01000023.1"/>
</dbReference>